<dbReference type="GO" id="GO:0051607">
    <property type="term" value="P:defense response to virus"/>
    <property type="evidence" value="ECO:0007669"/>
    <property type="project" value="UniProtKB-KW"/>
</dbReference>
<dbReference type="InterPro" id="IPR003607">
    <property type="entry name" value="HD/PDEase_dom"/>
</dbReference>
<evidence type="ECO:0000256" key="4">
    <source>
        <dbReference type="ARBA" id="ARBA00022741"/>
    </source>
</evidence>
<gene>
    <name evidence="11" type="ORF">MNBD_BACTEROID06-1439</name>
</gene>
<dbReference type="GO" id="GO:0016787">
    <property type="term" value="F:hydrolase activity"/>
    <property type="evidence" value="ECO:0007669"/>
    <property type="project" value="UniProtKB-KW"/>
</dbReference>
<dbReference type="EMBL" id="UOES01000541">
    <property type="protein sequence ID" value="VAW29264.1"/>
    <property type="molecule type" value="Genomic_DNA"/>
</dbReference>
<evidence type="ECO:0000256" key="7">
    <source>
        <dbReference type="ARBA" id="ARBA00023136"/>
    </source>
</evidence>
<feature type="transmembrane region" description="Helical" evidence="9">
    <location>
        <begin position="277"/>
        <end position="298"/>
    </location>
</feature>
<keyword evidence="2" id="KW-1003">Cell membrane</keyword>
<feature type="domain" description="Pycsar effector protein" evidence="10">
    <location>
        <begin position="230"/>
        <end position="390"/>
    </location>
</feature>
<evidence type="ECO:0000256" key="8">
    <source>
        <dbReference type="SAM" id="Coils"/>
    </source>
</evidence>
<dbReference type="CDD" id="cd00077">
    <property type="entry name" value="HDc"/>
    <property type="match status" value="1"/>
</dbReference>
<evidence type="ECO:0000256" key="9">
    <source>
        <dbReference type="SAM" id="Phobius"/>
    </source>
</evidence>
<dbReference type="GO" id="GO:0005886">
    <property type="term" value="C:plasma membrane"/>
    <property type="evidence" value="ECO:0007669"/>
    <property type="project" value="UniProtKB-SubCell"/>
</dbReference>
<evidence type="ECO:0000256" key="6">
    <source>
        <dbReference type="ARBA" id="ARBA00023118"/>
    </source>
</evidence>
<keyword evidence="7 9" id="KW-0472">Membrane</keyword>
<protein>
    <submittedName>
        <fullName evidence="11">Metal-dependent phosphohydrolase, HD subdomain</fullName>
    </submittedName>
</protein>
<dbReference type="InterPro" id="IPR043760">
    <property type="entry name" value="PycTM_dom"/>
</dbReference>
<organism evidence="11">
    <name type="scientific">hydrothermal vent metagenome</name>
    <dbReference type="NCBI Taxonomy" id="652676"/>
    <lineage>
        <taxon>unclassified sequences</taxon>
        <taxon>metagenomes</taxon>
        <taxon>ecological metagenomes</taxon>
    </lineage>
</organism>
<proteinExistence type="predicted"/>
<feature type="transmembrane region" description="Helical" evidence="9">
    <location>
        <begin position="373"/>
        <end position="394"/>
    </location>
</feature>
<feature type="coiled-coil region" evidence="8">
    <location>
        <begin position="198"/>
        <end position="225"/>
    </location>
</feature>
<name>A0A3B0VBM9_9ZZZZ</name>
<feature type="transmembrane region" description="Helical" evidence="9">
    <location>
        <begin position="251"/>
        <end position="271"/>
    </location>
</feature>
<evidence type="ECO:0000259" key="10">
    <source>
        <dbReference type="Pfam" id="PF18967"/>
    </source>
</evidence>
<evidence type="ECO:0000256" key="1">
    <source>
        <dbReference type="ARBA" id="ARBA00004236"/>
    </source>
</evidence>
<evidence type="ECO:0000256" key="5">
    <source>
        <dbReference type="ARBA" id="ARBA00022989"/>
    </source>
</evidence>
<keyword evidence="3 9" id="KW-0812">Transmembrane</keyword>
<evidence type="ECO:0000256" key="2">
    <source>
        <dbReference type="ARBA" id="ARBA00022475"/>
    </source>
</evidence>
<evidence type="ECO:0000256" key="3">
    <source>
        <dbReference type="ARBA" id="ARBA00022692"/>
    </source>
</evidence>
<keyword evidence="5 9" id="KW-1133">Transmembrane helix</keyword>
<keyword evidence="8" id="KW-0175">Coiled coil</keyword>
<dbReference type="SUPFAM" id="SSF109604">
    <property type="entry name" value="HD-domain/PDEase-like"/>
    <property type="match status" value="1"/>
</dbReference>
<sequence length="400" mass="46075">MENDTIKKYRDLAEKILANNISPDLVYHTITHTRLVVSAFEEIGTAMNFSAREMEIGLIAAWFHDTGYSKKYTLHELESVQIFEKVRNKEDFTPAEVSVIHNLILSTKMPQKPETALAKALCDADLIHLGTDSFYDLSKLLKKEMESVFEIEIGKEKWNRDSYYFIRDHTYFTPYANEKYGAKHKENTHLIRSKVKEFTKQDKTIEKLESKLEKVNERLDKKPTRGVETMFRITSRNHLQLSSMADSKANIMISINTILISILISGYAGRMAEYPEFILPVITLVLVSLATIVLSVLATRPSVSEGKFSKQDIIDKKTNLLFFGNFHGMNIEDYEWGVSEMLKDSDYLYSSLTRDVFFLGKVLGRKYKILRMAYTTFMVGFVVSILMLLATIYWKTPVLI</sequence>
<dbReference type="GO" id="GO:0000166">
    <property type="term" value="F:nucleotide binding"/>
    <property type="evidence" value="ECO:0007669"/>
    <property type="project" value="UniProtKB-KW"/>
</dbReference>
<dbReference type="Gene3D" id="1.10.3210.10">
    <property type="entry name" value="Hypothetical protein af1432"/>
    <property type="match status" value="1"/>
</dbReference>
<keyword evidence="6" id="KW-0051">Antiviral defense</keyword>
<keyword evidence="11" id="KW-0378">Hydrolase</keyword>
<reference evidence="11" key="1">
    <citation type="submission" date="2018-06" db="EMBL/GenBank/DDBJ databases">
        <authorList>
            <person name="Zhirakovskaya E."/>
        </authorList>
    </citation>
    <scope>NUCLEOTIDE SEQUENCE</scope>
</reference>
<accession>A0A3B0VBM9</accession>
<dbReference type="AlphaFoldDB" id="A0A3B0VBM9"/>
<evidence type="ECO:0000313" key="11">
    <source>
        <dbReference type="EMBL" id="VAW29264.1"/>
    </source>
</evidence>
<keyword evidence="4" id="KW-0547">Nucleotide-binding</keyword>
<comment type="subcellular location">
    <subcellularLocation>
        <location evidence="1">Cell membrane</location>
    </subcellularLocation>
</comment>
<dbReference type="Pfam" id="PF18967">
    <property type="entry name" value="PycTM"/>
    <property type="match status" value="1"/>
</dbReference>